<feature type="domain" description="TonB C-terminal" evidence="12">
    <location>
        <begin position="212"/>
        <end position="301"/>
    </location>
</feature>
<accession>A0ABT3QX51</accession>
<evidence type="ECO:0000256" key="9">
    <source>
        <dbReference type="ARBA" id="ARBA00023136"/>
    </source>
</evidence>
<keyword evidence="6" id="KW-0812">Transmembrane</keyword>
<dbReference type="Gene3D" id="3.30.1150.10">
    <property type="match status" value="1"/>
</dbReference>
<dbReference type="EMBL" id="JAPEVI010000002">
    <property type="protein sequence ID" value="MCX2721418.1"/>
    <property type="molecule type" value="Genomic_DNA"/>
</dbReference>
<dbReference type="PROSITE" id="PS52015">
    <property type="entry name" value="TONB_CTD"/>
    <property type="match status" value="1"/>
</dbReference>
<dbReference type="NCBIfam" id="TIGR01352">
    <property type="entry name" value="tonB_Cterm"/>
    <property type="match status" value="1"/>
</dbReference>
<keyword evidence="9" id="KW-0472">Membrane</keyword>
<dbReference type="Pfam" id="PF03544">
    <property type="entry name" value="TonB_C"/>
    <property type="match status" value="1"/>
</dbReference>
<dbReference type="RefSeq" id="WP_265961119.1">
    <property type="nucleotide sequence ID" value="NZ_JAPEVI010000002.1"/>
</dbReference>
<reference evidence="13 14" key="1">
    <citation type="journal article" date="2016" name="Int. J. Syst. Evol. Microbiol.">
        <title>Labrenzia salina sp. nov., isolated from the rhizosphere of the halophyte Arthrocnemum macrostachyum.</title>
        <authorList>
            <person name="Camacho M."/>
            <person name="Redondo-Gomez S."/>
            <person name="Rodriguez-Llorente I."/>
            <person name="Rohde M."/>
            <person name="Sproer C."/>
            <person name="Schumann P."/>
            <person name="Klenk H.P."/>
            <person name="Montero-Calasanz M.D.C."/>
        </authorList>
    </citation>
    <scope>NUCLEOTIDE SEQUENCE [LARGE SCALE GENOMIC DNA]</scope>
    <source>
        <strain evidence="13 14">DSM 29163</strain>
    </source>
</reference>
<keyword evidence="8" id="KW-1133">Transmembrane helix</keyword>
<dbReference type="PANTHER" id="PTHR33446:SF2">
    <property type="entry name" value="PROTEIN TONB"/>
    <property type="match status" value="1"/>
</dbReference>
<evidence type="ECO:0000313" key="13">
    <source>
        <dbReference type="EMBL" id="MCX2721418.1"/>
    </source>
</evidence>
<dbReference type="Proteomes" id="UP001300261">
    <property type="component" value="Unassembled WGS sequence"/>
</dbReference>
<keyword evidence="3" id="KW-0813">Transport</keyword>
<proteinExistence type="inferred from homology"/>
<evidence type="ECO:0000259" key="12">
    <source>
        <dbReference type="PROSITE" id="PS52015"/>
    </source>
</evidence>
<evidence type="ECO:0000256" key="10">
    <source>
        <dbReference type="SAM" id="MobiDB-lite"/>
    </source>
</evidence>
<dbReference type="InterPro" id="IPR051045">
    <property type="entry name" value="TonB-dependent_transducer"/>
</dbReference>
<feature type="region of interest" description="Disordered" evidence="10">
    <location>
        <begin position="87"/>
        <end position="117"/>
    </location>
</feature>
<feature type="region of interest" description="Disordered" evidence="10">
    <location>
        <begin position="153"/>
        <end position="215"/>
    </location>
</feature>
<keyword evidence="5" id="KW-0997">Cell inner membrane</keyword>
<feature type="compositionally biased region" description="Polar residues" evidence="10">
    <location>
        <begin position="193"/>
        <end position="205"/>
    </location>
</feature>
<evidence type="ECO:0000256" key="6">
    <source>
        <dbReference type="ARBA" id="ARBA00022692"/>
    </source>
</evidence>
<evidence type="ECO:0000256" key="7">
    <source>
        <dbReference type="ARBA" id="ARBA00022927"/>
    </source>
</evidence>
<evidence type="ECO:0000256" key="2">
    <source>
        <dbReference type="ARBA" id="ARBA00006555"/>
    </source>
</evidence>
<dbReference type="InterPro" id="IPR037682">
    <property type="entry name" value="TonB_C"/>
</dbReference>
<evidence type="ECO:0000256" key="3">
    <source>
        <dbReference type="ARBA" id="ARBA00022448"/>
    </source>
</evidence>
<evidence type="ECO:0000313" key="14">
    <source>
        <dbReference type="Proteomes" id="UP001300261"/>
    </source>
</evidence>
<keyword evidence="14" id="KW-1185">Reference proteome</keyword>
<organism evidence="13 14">
    <name type="scientific">Roseibium salinum</name>
    <dbReference type="NCBI Taxonomy" id="1604349"/>
    <lineage>
        <taxon>Bacteria</taxon>
        <taxon>Pseudomonadati</taxon>
        <taxon>Pseudomonadota</taxon>
        <taxon>Alphaproteobacteria</taxon>
        <taxon>Hyphomicrobiales</taxon>
        <taxon>Stappiaceae</taxon>
        <taxon>Roseibium</taxon>
    </lineage>
</organism>
<keyword evidence="4" id="KW-1003">Cell membrane</keyword>
<gene>
    <name evidence="13" type="ORF">ON753_03210</name>
</gene>
<dbReference type="InterPro" id="IPR006260">
    <property type="entry name" value="TonB/TolA_C"/>
</dbReference>
<feature type="chain" id="PRO_5045525073" evidence="11">
    <location>
        <begin position="24"/>
        <end position="301"/>
    </location>
</feature>
<keyword evidence="7" id="KW-0653">Protein transport</keyword>
<feature type="compositionally biased region" description="Basic and acidic residues" evidence="10">
    <location>
        <begin position="162"/>
        <end position="173"/>
    </location>
</feature>
<evidence type="ECO:0000256" key="4">
    <source>
        <dbReference type="ARBA" id="ARBA00022475"/>
    </source>
</evidence>
<comment type="caution">
    <text evidence="13">The sequence shown here is derived from an EMBL/GenBank/DDBJ whole genome shotgun (WGS) entry which is preliminary data.</text>
</comment>
<dbReference type="PANTHER" id="PTHR33446">
    <property type="entry name" value="PROTEIN TONB-RELATED"/>
    <property type="match status" value="1"/>
</dbReference>
<sequence>MIFRTRHWLIAGVLSLGAHYGGAAVSLQAPPAIEIAGGSPAPATTLGQAFSTTVTAGSPTGQVVAETEVAETAEPVQPETVIPVETSQETAAAPAEQAEPVKPAPTETKAVTASVEPQRAETVEALTPEALVSEEAAEPVEAAKPVDTVIAEAVGVPPTKPDIPKRTAPEPRRVKNSKTSKGEEGRARRTAQEGGSTDTGRSRQAGNAAVSNYPGKVASKLRRSVRYPASAKRRNITGVVEVAFVVNSSGSVGSIRVVQSSGHAELDKAALDTVRRAAPFPQIPAGAGRTSWPFSVPLSFK</sequence>
<evidence type="ECO:0000256" key="5">
    <source>
        <dbReference type="ARBA" id="ARBA00022519"/>
    </source>
</evidence>
<dbReference type="SUPFAM" id="SSF74653">
    <property type="entry name" value="TolA/TonB C-terminal domain"/>
    <property type="match status" value="1"/>
</dbReference>
<evidence type="ECO:0000256" key="8">
    <source>
        <dbReference type="ARBA" id="ARBA00022989"/>
    </source>
</evidence>
<feature type="compositionally biased region" description="Basic and acidic residues" evidence="10">
    <location>
        <begin position="180"/>
        <end position="191"/>
    </location>
</feature>
<evidence type="ECO:0000256" key="1">
    <source>
        <dbReference type="ARBA" id="ARBA00004383"/>
    </source>
</evidence>
<feature type="signal peptide" evidence="11">
    <location>
        <begin position="1"/>
        <end position="23"/>
    </location>
</feature>
<comment type="similarity">
    <text evidence="2">Belongs to the TonB family.</text>
</comment>
<comment type="subcellular location">
    <subcellularLocation>
        <location evidence="1">Cell inner membrane</location>
        <topology evidence="1">Single-pass membrane protein</topology>
        <orientation evidence="1">Periplasmic side</orientation>
    </subcellularLocation>
</comment>
<protein>
    <submittedName>
        <fullName evidence="13">TonB family protein</fullName>
    </submittedName>
</protein>
<evidence type="ECO:0000256" key="11">
    <source>
        <dbReference type="SAM" id="SignalP"/>
    </source>
</evidence>
<name>A0ABT3QX51_9HYPH</name>
<keyword evidence="11" id="KW-0732">Signal</keyword>
<feature type="compositionally biased region" description="Low complexity" evidence="10">
    <location>
        <begin position="87"/>
        <end position="105"/>
    </location>
</feature>